<reference evidence="2 3" key="1">
    <citation type="submission" date="2022-12" db="EMBL/GenBank/DDBJ databases">
        <title>Draft genome sequence of Paenibacillus sp. dW9.</title>
        <authorList>
            <person name="Choi E.-W."/>
            <person name="Kim D.-U."/>
        </authorList>
    </citation>
    <scope>NUCLEOTIDE SEQUENCE [LARGE SCALE GENOMIC DNA]</scope>
    <source>
        <strain evidence="3">dW9</strain>
    </source>
</reference>
<proteinExistence type="predicted"/>
<dbReference type="Proteomes" id="UP001527882">
    <property type="component" value="Unassembled WGS sequence"/>
</dbReference>
<sequence>MNEDALIVNSKDNVYGVADGATSLTDYRNASGHTGGYIAAHILASTFQQVPLAARLEEVVTQANDTLRKSMLEAGVDIADKRQLWSAAFVLFRVNDTYIDFVQAGDCMLFAKYMDGTYRRVTHDQVAHADRITLQKRREAIVQGITDPAKIREYVYPTLCENRRKANTCEGYAVLNGEPGLSRYLEAGRLSRARLTRLYAITDGLFHCLADVNPDETWTKMLADIDSQSLDTYVANLVRMEQGDPDCSKYPRLKISDDKTGIVLDLG</sequence>
<keyword evidence="3" id="KW-1185">Reference proteome</keyword>
<evidence type="ECO:0000313" key="3">
    <source>
        <dbReference type="Proteomes" id="UP001527882"/>
    </source>
</evidence>
<protein>
    <submittedName>
        <fullName evidence="2">Protein phosphatase 2C domain-containing protein</fullName>
    </submittedName>
</protein>
<name>A0ABT4Q3Z0_9BACL</name>
<accession>A0ABT4Q3Z0</accession>
<dbReference type="EMBL" id="JAQAGZ010000002">
    <property type="protein sequence ID" value="MCZ8511594.1"/>
    <property type="molecule type" value="Genomic_DNA"/>
</dbReference>
<dbReference type="SUPFAM" id="SSF81606">
    <property type="entry name" value="PP2C-like"/>
    <property type="match status" value="1"/>
</dbReference>
<comment type="caution">
    <text evidence="2">The sequence shown here is derived from an EMBL/GenBank/DDBJ whole genome shotgun (WGS) entry which is preliminary data.</text>
</comment>
<dbReference type="Gene3D" id="3.60.40.10">
    <property type="entry name" value="PPM-type phosphatase domain"/>
    <property type="match status" value="1"/>
</dbReference>
<dbReference type="RefSeq" id="WP_269879993.1">
    <property type="nucleotide sequence ID" value="NZ_JAQAGZ010000002.1"/>
</dbReference>
<gene>
    <name evidence="2" type="ORF">O9H85_03920</name>
</gene>
<evidence type="ECO:0000259" key="1">
    <source>
        <dbReference type="Pfam" id="PF13672"/>
    </source>
</evidence>
<evidence type="ECO:0000313" key="2">
    <source>
        <dbReference type="EMBL" id="MCZ8511594.1"/>
    </source>
</evidence>
<dbReference type="Pfam" id="PF13672">
    <property type="entry name" value="PP2C_2"/>
    <property type="match status" value="1"/>
</dbReference>
<feature type="domain" description="PPM-type phosphatase" evidence="1">
    <location>
        <begin position="2"/>
        <end position="230"/>
    </location>
</feature>
<dbReference type="InterPro" id="IPR036457">
    <property type="entry name" value="PPM-type-like_dom_sf"/>
</dbReference>
<dbReference type="InterPro" id="IPR001932">
    <property type="entry name" value="PPM-type_phosphatase-like_dom"/>
</dbReference>
<organism evidence="2 3">
    <name type="scientific">Paenibacillus gyeongsangnamensis</name>
    <dbReference type="NCBI Taxonomy" id="3388067"/>
    <lineage>
        <taxon>Bacteria</taxon>
        <taxon>Bacillati</taxon>
        <taxon>Bacillota</taxon>
        <taxon>Bacilli</taxon>
        <taxon>Bacillales</taxon>
        <taxon>Paenibacillaceae</taxon>
        <taxon>Paenibacillus</taxon>
    </lineage>
</organism>